<dbReference type="RefSeq" id="WP_043585701.1">
    <property type="nucleotide sequence ID" value="NZ_CP083439.1"/>
</dbReference>
<sequence>MVTIRDVAADAGVARSTVSYVLSGKKKLPDATRERVLASVSKLGYRPDPAARALALRRTNILGFLASIDPASRESDIEVFMRFVRAGMYEANTRGFDLLIMGKGEDELRGDVLADALVVMDIRDDDPRIPVLQAIGLPTVLVGHPGRSSAFSAVDLDFEEAGRVAVDHLVALGHRGIALLGSGAPAARTEMGFAVRFRRGFTERCAHHGIRGAVVPAAGGGDDAAERWLDAARAALPDASAIVAHTPGELEPIAAALRARGIRIPRDCSLITVAPEAVMRQAALPLTVIDLPGDEMVRRATGLAVDELAGTAEPGVLELLPAVLVELGSTGPHVPGASGSAFRPAGASA</sequence>
<dbReference type="EMBL" id="CP083439">
    <property type="protein sequence ID" value="UKF25413.1"/>
    <property type="molecule type" value="Genomic_DNA"/>
</dbReference>
<dbReference type="Gene3D" id="1.10.260.40">
    <property type="entry name" value="lambda repressor-like DNA-binding domains"/>
    <property type="match status" value="1"/>
</dbReference>
<keyword evidence="3" id="KW-0804">Transcription</keyword>
<keyword evidence="2" id="KW-0238">DNA-binding</keyword>
<dbReference type="Gene3D" id="3.40.50.2300">
    <property type="match status" value="2"/>
</dbReference>
<dbReference type="Proteomes" id="UP001649473">
    <property type="component" value="Chromosome"/>
</dbReference>
<dbReference type="SUPFAM" id="SSF47413">
    <property type="entry name" value="lambda repressor-like DNA-binding domains"/>
    <property type="match status" value="1"/>
</dbReference>
<evidence type="ECO:0000313" key="6">
    <source>
        <dbReference type="Proteomes" id="UP001649473"/>
    </source>
</evidence>
<feature type="domain" description="HTH lacI-type" evidence="4">
    <location>
        <begin position="2"/>
        <end position="56"/>
    </location>
</feature>
<evidence type="ECO:0000256" key="3">
    <source>
        <dbReference type="ARBA" id="ARBA00023163"/>
    </source>
</evidence>
<dbReference type="InterPro" id="IPR010982">
    <property type="entry name" value="Lambda_DNA-bd_dom_sf"/>
</dbReference>
<dbReference type="Pfam" id="PF13377">
    <property type="entry name" value="Peripla_BP_3"/>
    <property type="match status" value="1"/>
</dbReference>
<dbReference type="InterPro" id="IPR046335">
    <property type="entry name" value="LacI/GalR-like_sensor"/>
</dbReference>
<organism evidence="5 6">
    <name type="scientific">Clavibacter seminis</name>
    <dbReference type="NCBI Taxonomy" id="2860285"/>
    <lineage>
        <taxon>Bacteria</taxon>
        <taxon>Bacillati</taxon>
        <taxon>Actinomycetota</taxon>
        <taxon>Actinomycetes</taxon>
        <taxon>Micrococcales</taxon>
        <taxon>Microbacteriaceae</taxon>
        <taxon>Clavibacter</taxon>
    </lineage>
</organism>
<dbReference type="CDD" id="cd01392">
    <property type="entry name" value="HTH_LacI"/>
    <property type="match status" value="1"/>
</dbReference>
<dbReference type="PANTHER" id="PTHR30146:SF153">
    <property type="entry name" value="LACTOSE OPERON REPRESSOR"/>
    <property type="match status" value="1"/>
</dbReference>
<protein>
    <submittedName>
        <fullName evidence="5">LacI family transcriptional regulator</fullName>
    </submittedName>
</protein>
<dbReference type="SMART" id="SM00354">
    <property type="entry name" value="HTH_LACI"/>
    <property type="match status" value="1"/>
</dbReference>
<evidence type="ECO:0000256" key="2">
    <source>
        <dbReference type="ARBA" id="ARBA00023125"/>
    </source>
</evidence>
<proteinExistence type="predicted"/>
<evidence type="ECO:0000259" key="4">
    <source>
        <dbReference type="PROSITE" id="PS50932"/>
    </source>
</evidence>
<dbReference type="PROSITE" id="PS50932">
    <property type="entry name" value="HTH_LACI_2"/>
    <property type="match status" value="1"/>
</dbReference>
<dbReference type="SUPFAM" id="SSF53822">
    <property type="entry name" value="Periplasmic binding protein-like I"/>
    <property type="match status" value="1"/>
</dbReference>
<dbReference type="InterPro" id="IPR028082">
    <property type="entry name" value="Peripla_BP_I"/>
</dbReference>
<dbReference type="Pfam" id="PF00356">
    <property type="entry name" value="LacI"/>
    <property type="match status" value="1"/>
</dbReference>
<keyword evidence="1" id="KW-0805">Transcription regulation</keyword>
<reference evidence="6" key="1">
    <citation type="submission" date="2024-08" db="EMBL/GenBank/DDBJ databases">
        <title>Description of the novel species Clavibacter lycopersicum isolated from tomato seeds.</title>
        <authorList>
            <person name="Arizala E.D."/>
            <person name="Dobhal S."/>
            <person name="Alvarez A."/>
            <person name="Arif M."/>
        </authorList>
    </citation>
    <scope>NUCLEOTIDE SEQUENCE [LARGE SCALE GENOMIC DNA]</scope>
    <source>
        <strain evidence="6">A6099</strain>
    </source>
</reference>
<name>A0ABY3TCK6_9MICO</name>
<evidence type="ECO:0000313" key="5">
    <source>
        <dbReference type="EMBL" id="UKF25413.1"/>
    </source>
</evidence>
<gene>
    <name evidence="5" type="ORF">KYT88_01565</name>
</gene>
<keyword evidence="6" id="KW-1185">Reference proteome</keyword>
<evidence type="ECO:0000256" key="1">
    <source>
        <dbReference type="ARBA" id="ARBA00023015"/>
    </source>
</evidence>
<accession>A0ABY3TCK6</accession>
<dbReference type="InterPro" id="IPR000843">
    <property type="entry name" value="HTH_LacI"/>
</dbReference>
<dbReference type="PANTHER" id="PTHR30146">
    <property type="entry name" value="LACI-RELATED TRANSCRIPTIONAL REPRESSOR"/>
    <property type="match status" value="1"/>
</dbReference>
<dbReference type="CDD" id="cd06267">
    <property type="entry name" value="PBP1_LacI_sugar_binding-like"/>
    <property type="match status" value="1"/>
</dbReference>